<gene>
    <name evidence="1" type="ORF">TTHERM_01009800</name>
</gene>
<dbReference type="GeneID" id="7843285"/>
<dbReference type="KEGG" id="tet:TTHERM_01009800"/>
<reference evidence="2" key="1">
    <citation type="journal article" date="2006" name="PLoS Biol.">
        <title>Macronuclear genome sequence of the ciliate Tetrahymena thermophila, a model eukaryote.</title>
        <authorList>
            <person name="Eisen J.A."/>
            <person name="Coyne R.S."/>
            <person name="Wu M."/>
            <person name="Wu D."/>
            <person name="Thiagarajan M."/>
            <person name="Wortman J.R."/>
            <person name="Badger J.H."/>
            <person name="Ren Q."/>
            <person name="Amedeo P."/>
            <person name="Jones K.M."/>
            <person name="Tallon L.J."/>
            <person name="Delcher A.L."/>
            <person name="Salzberg S.L."/>
            <person name="Silva J.C."/>
            <person name="Haas B.J."/>
            <person name="Majoros W.H."/>
            <person name="Farzad M."/>
            <person name="Carlton J.M."/>
            <person name="Smith R.K. Jr."/>
            <person name="Garg J."/>
            <person name="Pearlman R.E."/>
            <person name="Karrer K.M."/>
            <person name="Sun L."/>
            <person name="Manning G."/>
            <person name="Elde N.C."/>
            <person name="Turkewitz A.P."/>
            <person name="Asai D.J."/>
            <person name="Wilkes D.E."/>
            <person name="Wang Y."/>
            <person name="Cai H."/>
            <person name="Collins K."/>
            <person name="Stewart B.A."/>
            <person name="Lee S.R."/>
            <person name="Wilamowska K."/>
            <person name="Weinberg Z."/>
            <person name="Ruzzo W.L."/>
            <person name="Wloga D."/>
            <person name="Gaertig J."/>
            <person name="Frankel J."/>
            <person name="Tsao C.-C."/>
            <person name="Gorovsky M.A."/>
            <person name="Keeling P.J."/>
            <person name="Waller R.F."/>
            <person name="Patron N.J."/>
            <person name="Cherry J.M."/>
            <person name="Stover N.A."/>
            <person name="Krieger C.J."/>
            <person name="del Toro C."/>
            <person name="Ryder H.F."/>
            <person name="Williamson S.C."/>
            <person name="Barbeau R.A."/>
            <person name="Hamilton E.P."/>
            <person name="Orias E."/>
        </authorList>
    </citation>
    <scope>NUCLEOTIDE SEQUENCE [LARGE SCALE GENOMIC DNA]</scope>
    <source>
        <strain evidence="2">SB210</strain>
    </source>
</reference>
<accession>Q23LR6</accession>
<evidence type="ECO:0000313" key="2">
    <source>
        <dbReference type="Proteomes" id="UP000009168"/>
    </source>
</evidence>
<dbReference type="SMART" id="SM00261">
    <property type="entry name" value="FU"/>
    <property type="match status" value="8"/>
</dbReference>
<dbReference type="AlphaFoldDB" id="Q23LR6"/>
<dbReference type="EMBL" id="GG662664">
    <property type="protein sequence ID" value="EAR97444.2"/>
    <property type="molecule type" value="Genomic_DNA"/>
</dbReference>
<keyword evidence="2" id="KW-1185">Reference proteome</keyword>
<dbReference type="eggNOG" id="KOG3525">
    <property type="taxonomic scope" value="Eukaryota"/>
</dbReference>
<dbReference type="InterPro" id="IPR009030">
    <property type="entry name" value="Growth_fac_rcpt_cys_sf"/>
</dbReference>
<sequence>MEDFHLNPIYSECIINKRGVENQSDLQEYKKFQKIYKFYLEIFGLISTQYTSSQMKVSLNGVEITKSLDACNGALCYSFKQQDLLNSYDLNLILYPLNSPSEKYQQYIQGTFLIVQLCSPYCDECDQDNVCSKCIEKYYLDSSGSCQPCDQTCLNCSGPSNENCLSCVSGLFFQQKSSSCVQNCDQNQYRDSQNVCQLCHQSCAICQGAGPNNCLSCQLGLYMQPITHSCVQTCDQNQYRDSQNVCQLCHQSCAICQGAGPNNCLSCQLGLYMQPITHSCVQTCDQNQYPDSQNICQLCDQSCAICQGAGPNNCLSCQLGLYMQLITHSCVQTCDQNQYPDSQNICQLCDQSCAICQGVGPNNCLSCQLGLYLQPITHSCVQTCDQNQYLDSQNICQLCDQSCATCQGAGPNNCLSCQLGLYMQPITHSCVQTCNQNQFINAQQQCQLCDQTCSSCDGAGPNSCLSCIPGLYYQPNKKQCVQNCDLNQFINSLNQCQPCDQSCASCDGSSSKSCLSCPQNSFLFNKMCVGICPNGFQSNLISLTCDQCQNYMDPKCNSCHPSCQLCKFSQAKDSQCNSCFSETRLLDSNNNCNCLNPKDQRNNFYQCSYQNIAVLDIQLSSTKPLLIIDFGSPLKGISVDTSFLICQQIFDQPTLILLGSDSLCQITGNQVQVNLGDSSIIMANNIVNFLPNKLQFEDYNMYFINTFYRNIVFQNDPGIPLLNFNYNPNENSCNPLSIALQNIQNDAGRKFLNINWTLVQVIGTMSDKQIQNIKKILQQASQDMATSINIDPKYIPSNQNIAIQFNYQLKVNKAGSQLFTINYQQSKYIKIIFQQSVYPPIYRYMSLSFYFQFYIEICELGLITYNNEPVDLQLISNQLQ</sequence>
<dbReference type="RefSeq" id="XP_001017689.2">
    <property type="nucleotide sequence ID" value="XM_001017689.2"/>
</dbReference>
<feature type="non-terminal residue" evidence="1">
    <location>
        <position position="880"/>
    </location>
</feature>
<protein>
    <submittedName>
        <fullName evidence="1">Surface protein with EGF domain and furin-like repeat protein, putative</fullName>
    </submittedName>
</protein>
<dbReference type="PANTHER" id="PTHR15332">
    <property type="entry name" value="PROPROTEIN CONVERTASE SUBTILISIN_KEXIN TYPE 5-LIKE"/>
    <property type="match status" value="1"/>
</dbReference>
<dbReference type="InParanoid" id="Q23LR6"/>
<dbReference type="PANTHER" id="PTHR15332:SF175">
    <property type="entry name" value="PROPROTEIN CONVERTASE SUBTILISIN_KEXIN TYPE 5-LIKE"/>
    <property type="match status" value="1"/>
</dbReference>
<dbReference type="CDD" id="cd00064">
    <property type="entry name" value="FU"/>
    <property type="match status" value="8"/>
</dbReference>
<proteinExistence type="predicted"/>
<dbReference type="HOGENOM" id="CLU_373655_0_0_1"/>
<dbReference type="OrthoDB" id="286906at2759"/>
<dbReference type="Gene3D" id="2.10.220.10">
    <property type="entry name" value="Hormone Receptor, Insulin-like Growth Factor Receptor 1, Chain A, domain 2"/>
    <property type="match status" value="6"/>
</dbReference>
<name>Q23LR6_TETTS</name>
<dbReference type="InterPro" id="IPR006212">
    <property type="entry name" value="Furin_repeat"/>
</dbReference>
<evidence type="ECO:0000313" key="1">
    <source>
        <dbReference type="EMBL" id="EAR97444.2"/>
    </source>
</evidence>
<dbReference type="SUPFAM" id="SSF57184">
    <property type="entry name" value="Growth factor receptor domain"/>
    <property type="match status" value="3"/>
</dbReference>
<organism evidence="1 2">
    <name type="scientific">Tetrahymena thermophila (strain SB210)</name>
    <dbReference type="NCBI Taxonomy" id="312017"/>
    <lineage>
        <taxon>Eukaryota</taxon>
        <taxon>Sar</taxon>
        <taxon>Alveolata</taxon>
        <taxon>Ciliophora</taxon>
        <taxon>Intramacronucleata</taxon>
        <taxon>Oligohymenophorea</taxon>
        <taxon>Hymenostomatida</taxon>
        <taxon>Tetrahymenina</taxon>
        <taxon>Tetrahymenidae</taxon>
        <taxon>Tetrahymena</taxon>
    </lineage>
</organism>
<dbReference type="Proteomes" id="UP000009168">
    <property type="component" value="Unassembled WGS sequence"/>
</dbReference>